<dbReference type="FunFam" id="3.10.129.10:FF:000042">
    <property type="entry name" value="MaoC domain protein dehydratase"/>
    <property type="match status" value="1"/>
</dbReference>
<proteinExistence type="predicted"/>
<protein>
    <submittedName>
        <fullName evidence="3">Dehydratase</fullName>
    </submittedName>
</protein>
<accession>A0A367WEF4</accession>
<evidence type="ECO:0000259" key="2">
    <source>
        <dbReference type="Pfam" id="PF01575"/>
    </source>
</evidence>
<dbReference type="InterPro" id="IPR002539">
    <property type="entry name" value="MaoC-like_dom"/>
</dbReference>
<dbReference type="EMBL" id="JPWF01000002">
    <property type="protein sequence ID" value="RCK38892.1"/>
    <property type="molecule type" value="Genomic_DNA"/>
</dbReference>
<sequence length="145" mass="15520">MKELNGLEGLYLEDLEVGLSASYGKTVTETDIVMFAGLSGDTNPVHLNEEFAQTTMFKGRIAHGMLSAGFISTVLGTRLPGPGTIYLSQNLQFKAPVRIGDTVTARVVVRELIPAKKRAILETNCYVGDTCVIAGEATVMVPSRG</sequence>
<keyword evidence="1" id="KW-0456">Lyase</keyword>
<dbReference type="GO" id="GO:0019171">
    <property type="term" value="F:(3R)-hydroxyacyl-[acyl-carrier-protein] dehydratase activity"/>
    <property type="evidence" value="ECO:0007669"/>
    <property type="project" value="TreeGrafter"/>
</dbReference>
<dbReference type="InterPro" id="IPR029069">
    <property type="entry name" value="HotDog_dom_sf"/>
</dbReference>
<comment type="caution">
    <text evidence="3">The sequence shown here is derived from an EMBL/GenBank/DDBJ whole genome shotgun (WGS) entry which is preliminary data.</text>
</comment>
<name>A0A367WEF4_9PROT</name>
<evidence type="ECO:0000256" key="1">
    <source>
        <dbReference type="ARBA" id="ARBA00023239"/>
    </source>
</evidence>
<dbReference type="OrthoDB" id="9800237at2"/>
<gene>
    <name evidence="3" type="ORF">TH19_03585</name>
</gene>
<dbReference type="PANTHER" id="PTHR43437">
    <property type="entry name" value="HYDROXYACYL-THIOESTER DEHYDRATASE TYPE 2, MITOCHONDRIAL-RELATED"/>
    <property type="match status" value="1"/>
</dbReference>
<dbReference type="RefSeq" id="WP_114100947.1">
    <property type="nucleotide sequence ID" value="NZ_JPWF01000002.1"/>
</dbReference>
<dbReference type="Proteomes" id="UP000253226">
    <property type="component" value="Unassembled WGS sequence"/>
</dbReference>
<dbReference type="AlphaFoldDB" id="A0A367WEF4"/>
<dbReference type="Gene3D" id="3.10.129.10">
    <property type="entry name" value="Hotdog Thioesterase"/>
    <property type="match status" value="1"/>
</dbReference>
<dbReference type="Pfam" id="PF01575">
    <property type="entry name" value="MaoC_dehydratas"/>
    <property type="match status" value="1"/>
</dbReference>
<evidence type="ECO:0000313" key="4">
    <source>
        <dbReference type="Proteomes" id="UP000253226"/>
    </source>
</evidence>
<dbReference type="PANTHER" id="PTHR43437:SF3">
    <property type="entry name" value="HYDROXYACYL-THIOESTER DEHYDRATASE TYPE 2, MITOCHONDRIAL"/>
    <property type="match status" value="1"/>
</dbReference>
<evidence type="ECO:0000313" key="3">
    <source>
        <dbReference type="EMBL" id="RCK38892.1"/>
    </source>
</evidence>
<reference evidence="3 4" key="1">
    <citation type="submission" date="2014-07" db="EMBL/GenBank/DDBJ databases">
        <title>Draft genome sequence of Thalassospira profundimaris 35.</title>
        <authorList>
            <person name="Lai Q."/>
            <person name="Shao Z."/>
        </authorList>
    </citation>
    <scope>NUCLEOTIDE SEQUENCE [LARGE SCALE GENOMIC DNA]</scope>
    <source>
        <strain evidence="3 4">35</strain>
    </source>
</reference>
<organism evidence="3 4">
    <name type="scientific">Thalassospira profundimaris</name>
    <dbReference type="NCBI Taxonomy" id="502049"/>
    <lineage>
        <taxon>Bacteria</taxon>
        <taxon>Pseudomonadati</taxon>
        <taxon>Pseudomonadota</taxon>
        <taxon>Alphaproteobacteria</taxon>
        <taxon>Rhodospirillales</taxon>
        <taxon>Thalassospiraceae</taxon>
        <taxon>Thalassospira</taxon>
    </lineage>
</organism>
<dbReference type="GO" id="GO:0006633">
    <property type="term" value="P:fatty acid biosynthetic process"/>
    <property type="evidence" value="ECO:0007669"/>
    <property type="project" value="TreeGrafter"/>
</dbReference>
<dbReference type="SUPFAM" id="SSF54637">
    <property type="entry name" value="Thioesterase/thiol ester dehydrase-isomerase"/>
    <property type="match status" value="1"/>
</dbReference>
<dbReference type="CDD" id="cd03449">
    <property type="entry name" value="R_hydratase"/>
    <property type="match status" value="1"/>
</dbReference>
<dbReference type="InterPro" id="IPR050965">
    <property type="entry name" value="UPF0336/Enoyl-CoA_hydratase"/>
</dbReference>
<feature type="domain" description="MaoC-like" evidence="2">
    <location>
        <begin position="21"/>
        <end position="116"/>
    </location>
</feature>